<evidence type="ECO:0000313" key="5">
    <source>
        <dbReference type="Proteomes" id="UP000321903"/>
    </source>
</evidence>
<keyword evidence="5" id="KW-1185">Reference proteome</keyword>
<dbReference type="InterPro" id="IPR025645">
    <property type="entry name" value="DUF4349"/>
</dbReference>
<dbReference type="Proteomes" id="UP000321903">
    <property type="component" value="Unassembled WGS sequence"/>
</dbReference>
<feature type="compositionally biased region" description="Polar residues" evidence="1">
    <location>
        <begin position="58"/>
        <end position="74"/>
    </location>
</feature>
<protein>
    <submittedName>
        <fullName evidence="4">DUF4349 domain-containing protein</fullName>
    </submittedName>
</protein>
<evidence type="ECO:0000256" key="1">
    <source>
        <dbReference type="SAM" id="MobiDB-lite"/>
    </source>
</evidence>
<comment type="caution">
    <text evidence="4">The sequence shown here is derived from an EMBL/GenBank/DDBJ whole genome shotgun (WGS) entry which is preliminary data.</text>
</comment>
<sequence>MQEVLTMTSLFNLYQHIDSYNHINNHAIKNTTAQAYLSFIGILALSLLLVTGCSDNSQYSESSTDVSYEESVQASEDMGGTDADMNAMDAGSDEQQKTLTVENIGGDSAQSLDTQVTGIEIEGKTLLVNVNANFKVADVVKSSSAIEKLTQQQGGYVALSDISNNETDRRTFAKGAQNITFIIYQRQANMTVRIPKVNVKTFLQQIQAQVAFLNEQSLSAQDVTLDIYRQQLAAKLNNDMAAELEQERLKSQNAKDQSSNVNAITATYTAREQQQYAKLEQLDIADKVKYSTITLSFNQPASSYKETTQNIDLLIDVESPSFANQVSNAFKTGWETLKLAIITLIGLWWLLVVMSIFYLLYRLVKKSYQTLVSYKREQKIKPVPYKKKPLPDNKIDTTED</sequence>
<proteinExistence type="predicted"/>
<keyword evidence="2" id="KW-1133">Transmembrane helix</keyword>
<reference evidence="4 5" key="1">
    <citation type="submission" date="2019-08" db="EMBL/GenBank/DDBJ databases">
        <title>Genome sequence of Psychrobacter frigidicola ACAM304 (type strain).</title>
        <authorList>
            <person name="Bowman J.P."/>
        </authorList>
    </citation>
    <scope>NUCLEOTIDE SEQUENCE [LARGE SCALE GENOMIC DNA]</scope>
    <source>
        <strain evidence="4 5">ACAM 304</strain>
    </source>
</reference>
<dbReference type="OrthoDB" id="6712586at2"/>
<keyword evidence="2" id="KW-0812">Transmembrane</keyword>
<gene>
    <name evidence="4" type="ORF">ES754_05490</name>
</gene>
<dbReference type="EMBL" id="VORZ01000001">
    <property type="protein sequence ID" value="TXD98373.1"/>
    <property type="molecule type" value="Genomic_DNA"/>
</dbReference>
<organism evidence="4 5">
    <name type="scientific">Psychrobacter frigidicola</name>
    <dbReference type="NCBI Taxonomy" id="45611"/>
    <lineage>
        <taxon>Bacteria</taxon>
        <taxon>Pseudomonadati</taxon>
        <taxon>Pseudomonadota</taxon>
        <taxon>Gammaproteobacteria</taxon>
        <taxon>Moraxellales</taxon>
        <taxon>Moraxellaceae</taxon>
        <taxon>Psychrobacter</taxon>
    </lineage>
</organism>
<evidence type="ECO:0000259" key="3">
    <source>
        <dbReference type="Pfam" id="PF14257"/>
    </source>
</evidence>
<keyword evidence="2" id="KW-0472">Membrane</keyword>
<accession>A0A5C7AC05</accession>
<dbReference type="Pfam" id="PF14257">
    <property type="entry name" value="DUF4349"/>
    <property type="match status" value="1"/>
</dbReference>
<evidence type="ECO:0000256" key="2">
    <source>
        <dbReference type="SAM" id="Phobius"/>
    </source>
</evidence>
<feature type="region of interest" description="Disordered" evidence="1">
    <location>
        <begin position="58"/>
        <end position="88"/>
    </location>
</feature>
<evidence type="ECO:0000313" key="4">
    <source>
        <dbReference type="EMBL" id="TXD98373.1"/>
    </source>
</evidence>
<dbReference type="AlphaFoldDB" id="A0A5C7AC05"/>
<feature type="domain" description="DUF4349" evidence="3">
    <location>
        <begin position="128"/>
        <end position="362"/>
    </location>
</feature>
<feature type="transmembrane region" description="Helical" evidence="2">
    <location>
        <begin position="339"/>
        <end position="361"/>
    </location>
</feature>
<name>A0A5C7AC05_9GAMM</name>